<dbReference type="PANTHER" id="PTHR42879:SF2">
    <property type="entry name" value="3-OXOACYL-[ACYL-CARRIER-PROTEIN] REDUCTASE FABG"/>
    <property type="match status" value="1"/>
</dbReference>
<proteinExistence type="inferred from homology"/>
<gene>
    <name evidence="2" type="ORF">MTBPR1_70118</name>
</gene>
<comment type="similarity">
    <text evidence="1">Belongs to the short-chain dehydrogenases/reductases (SDR) family.</text>
</comment>
<reference evidence="2 3" key="1">
    <citation type="submission" date="2016-07" db="EMBL/GenBank/DDBJ databases">
        <authorList>
            <person name="Lefevre C.T."/>
        </authorList>
    </citation>
    <scope>NUCLEOTIDE SEQUENCE [LARGE SCALE GENOMIC DNA]</scope>
    <source>
        <strain evidence="2">PR1</strain>
    </source>
</reference>
<dbReference type="Pfam" id="PF13561">
    <property type="entry name" value="adh_short_C2"/>
    <property type="match status" value="1"/>
</dbReference>
<dbReference type="InterPro" id="IPR050259">
    <property type="entry name" value="SDR"/>
</dbReference>
<evidence type="ECO:0000313" key="3">
    <source>
        <dbReference type="Proteomes" id="UP000231658"/>
    </source>
</evidence>
<keyword evidence="2" id="KW-0560">Oxidoreductase</keyword>
<dbReference type="RefSeq" id="WP_069189851.1">
    <property type="nucleotide sequence ID" value="NZ_FLYE01000046.1"/>
</dbReference>
<organism evidence="2 3">
    <name type="scientific">Candidatus Terasakiella magnetica</name>
    <dbReference type="NCBI Taxonomy" id="1867952"/>
    <lineage>
        <taxon>Bacteria</taxon>
        <taxon>Pseudomonadati</taxon>
        <taxon>Pseudomonadota</taxon>
        <taxon>Alphaproteobacteria</taxon>
        <taxon>Rhodospirillales</taxon>
        <taxon>Terasakiellaceae</taxon>
        <taxon>Terasakiella</taxon>
    </lineage>
</organism>
<evidence type="ECO:0000256" key="1">
    <source>
        <dbReference type="ARBA" id="ARBA00006484"/>
    </source>
</evidence>
<dbReference type="OrthoDB" id="9793325at2"/>
<dbReference type="Gene3D" id="3.40.50.720">
    <property type="entry name" value="NAD(P)-binding Rossmann-like Domain"/>
    <property type="match status" value="1"/>
</dbReference>
<evidence type="ECO:0000313" key="2">
    <source>
        <dbReference type="EMBL" id="SCA57846.1"/>
    </source>
</evidence>
<dbReference type="FunFam" id="3.40.50.720:FF:000084">
    <property type="entry name" value="Short-chain dehydrogenase reductase"/>
    <property type="match status" value="1"/>
</dbReference>
<dbReference type="PANTHER" id="PTHR42879">
    <property type="entry name" value="3-OXOACYL-(ACYL-CARRIER-PROTEIN) REDUCTASE"/>
    <property type="match status" value="1"/>
</dbReference>
<dbReference type="InterPro" id="IPR036291">
    <property type="entry name" value="NAD(P)-bd_dom_sf"/>
</dbReference>
<dbReference type="InterPro" id="IPR002347">
    <property type="entry name" value="SDR_fam"/>
</dbReference>
<dbReference type="PRINTS" id="PR00080">
    <property type="entry name" value="SDRFAMILY"/>
</dbReference>
<protein>
    <submittedName>
        <fullName evidence="2">Putative 3-oxoacyl-(Acyl-carrier-protein) reductase FabG</fullName>
        <ecNumber evidence="2">1.1.1.100</ecNumber>
    </submittedName>
</protein>
<dbReference type="EC" id="1.1.1.100" evidence="2"/>
<accession>A0A1C3RKR5</accession>
<dbReference type="PRINTS" id="PR00081">
    <property type="entry name" value="GDHRDH"/>
</dbReference>
<dbReference type="AlphaFoldDB" id="A0A1C3RKR5"/>
<dbReference type="EMBL" id="FLYE01000046">
    <property type="protein sequence ID" value="SCA57846.1"/>
    <property type="molecule type" value="Genomic_DNA"/>
</dbReference>
<sequence>MDLGLKGKKALITGGSHGIGLATALRLASEGCDVAICSRTQERLDEASALLKPRGTKVLAFRCDVLENDEIDEGIALIKKEWGSLDIIVNNVGGGGRWGKPNIVESPDIVWYEVMQKNAMAAARFTRAFLDDMKAQKWGRVVTVSSIVGKEGGGRPWFNMAKAAEISFSKTMALMPEYGQAGITFNTVCPGAIMIPGTGWEDEQKKDPEAFAKMTAEKNPMGRLGKPEEAGDVIAFVCSERASYMSGALITVDGCETKSF</sequence>
<dbReference type="GO" id="GO:0004316">
    <property type="term" value="F:3-oxoacyl-[acyl-carrier-protein] reductase (NADPH) activity"/>
    <property type="evidence" value="ECO:0007669"/>
    <property type="project" value="UniProtKB-EC"/>
</dbReference>
<name>A0A1C3RKR5_9PROT</name>
<dbReference type="STRING" id="1867952.MTBPR1_70118"/>
<keyword evidence="3" id="KW-1185">Reference proteome</keyword>
<dbReference type="Proteomes" id="UP000231658">
    <property type="component" value="Unassembled WGS sequence"/>
</dbReference>
<dbReference type="SUPFAM" id="SSF51735">
    <property type="entry name" value="NAD(P)-binding Rossmann-fold domains"/>
    <property type="match status" value="1"/>
</dbReference>